<organism evidence="1 2">
    <name type="scientific">Chitinophaga eiseniae</name>
    <dbReference type="NCBI Taxonomy" id="634771"/>
    <lineage>
        <taxon>Bacteria</taxon>
        <taxon>Pseudomonadati</taxon>
        <taxon>Bacteroidota</taxon>
        <taxon>Chitinophagia</taxon>
        <taxon>Chitinophagales</taxon>
        <taxon>Chitinophagaceae</taxon>
        <taxon>Chitinophaga</taxon>
    </lineage>
</organism>
<dbReference type="Gene3D" id="3.30.460.10">
    <property type="entry name" value="Beta Polymerase, domain 2"/>
    <property type="match status" value="1"/>
</dbReference>
<dbReference type="PANTHER" id="PTHR34822">
    <property type="entry name" value="GRPB DOMAIN PROTEIN (AFU_ORTHOLOGUE AFUA_1G01530)"/>
    <property type="match status" value="1"/>
</dbReference>
<dbReference type="STRING" id="634771.SAMN04488128_105258"/>
<reference evidence="2" key="1">
    <citation type="submission" date="2017-02" db="EMBL/GenBank/DDBJ databases">
        <authorList>
            <person name="Varghese N."/>
            <person name="Submissions S."/>
        </authorList>
    </citation>
    <scope>NUCLEOTIDE SEQUENCE [LARGE SCALE GENOMIC DNA]</scope>
    <source>
        <strain evidence="2">DSM 22224</strain>
    </source>
</reference>
<dbReference type="Proteomes" id="UP000190367">
    <property type="component" value="Unassembled WGS sequence"/>
</dbReference>
<dbReference type="Pfam" id="PF04229">
    <property type="entry name" value="GrpB"/>
    <property type="match status" value="1"/>
</dbReference>
<sequence length="194" mass="21391">MEKRTITVVPYTTEWADTFERLADIYRARLGDLITGIEHVGSTSVPGLAAKPVIDMDILIREPAGLPPVVAVLERLGYTWRGDLGIPGREAFGRNADTSPLDGKDTLWPAHNLYVCVEGCVSLRNHLQLRNYLRQHPDAARQYGALKQELAAKYPHDIDSYVEGKTAFITGILAHTGMGPDVLKDITAQNKATK</sequence>
<evidence type="ECO:0000313" key="2">
    <source>
        <dbReference type="Proteomes" id="UP000190367"/>
    </source>
</evidence>
<protein>
    <submittedName>
        <fullName evidence="1">GrpB domain, predicted nucleotidyltransferase, UPF0157 family</fullName>
    </submittedName>
</protein>
<keyword evidence="1" id="KW-0808">Transferase</keyword>
<dbReference type="OrthoDB" id="9799092at2"/>
<evidence type="ECO:0000313" key="1">
    <source>
        <dbReference type="EMBL" id="SKA40745.1"/>
    </source>
</evidence>
<dbReference type="GO" id="GO:0016740">
    <property type="term" value="F:transferase activity"/>
    <property type="evidence" value="ECO:0007669"/>
    <property type="project" value="UniProtKB-KW"/>
</dbReference>
<accession>A0A1T4TJW5</accession>
<dbReference type="SUPFAM" id="SSF81301">
    <property type="entry name" value="Nucleotidyltransferase"/>
    <property type="match status" value="1"/>
</dbReference>
<dbReference type="InterPro" id="IPR007344">
    <property type="entry name" value="GrpB/CoaE"/>
</dbReference>
<name>A0A1T4TJW5_9BACT</name>
<dbReference type="RefSeq" id="WP_078672066.1">
    <property type="nucleotide sequence ID" value="NZ_FUWZ01000005.1"/>
</dbReference>
<proteinExistence type="predicted"/>
<dbReference type="EMBL" id="FUWZ01000005">
    <property type="protein sequence ID" value="SKA40745.1"/>
    <property type="molecule type" value="Genomic_DNA"/>
</dbReference>
<dbReference type="AlphaFoldDB" id="A0A1T4TJW5"/>
<gene>
    <name evidence="1" type="ORF">SAMN04488128_105258</name>
</gene>
<dbReference type="PANTHER" id="PTHR34822:SF1">
    <property type="entry name" value="GRPB FAMILY PROTEIN"/>
    <property type="match status" value="1"/>
</dbReference>
<keyword evidence="2" id="KW-1185">Reference proteome</keyword>
<dbReference type="InterPro" id="IPR043519">
    <property type="entry name" value="NT_sf"/>
</dbReference>